<dbReference type="SUPFAM" id="SSF51197">
    <property type="entry name" value="Clavaminate synthase-like"/>
    <property type="match status" value="1"/>
</dbReference>
<sequence length="344" mass="38921">MSNIKTLTKVIENCPAGQIPAEIFVSPEPIILKGIVSDWKLVKLGLQSPQASIDYLKQHYNGRPSFGYFGSSSLKGRFFYDEHVTRLNYENKQIRIDEFLDLILATIDDPLPPSLYIASNLIDSHFPQLRADNDIVIPRPDSTTPVESIRAGIWIGNRTTACCHYDMSDNLACCVVGKRRFTLFPPEQIANLYPGPLDITPGGQALSMVDFAEPDLNLYPNFPEALAHGQIAELEAGDALYLPSMWWHQVEGLSPFNILINYWWSEAPQYTGTAMNVLYHAMLSLRDKPEHEKQAWRHVFDYYIFGDGQQAAQHLPEHAQGHLGKLDPMKARTLRAMLLNKLNR</sequence>
<protein>
    <submittedName>
        <fullName evidence="2">Cupin</fullName>
    </submittedName>
</protein>
<evidence type="ECO:0000313" key="2">
    <source>
        <dbReference type="EMBL" id="KXI30729.1"/>
    </source>
</evidence>
<dbReference type="OrthoDB" id="479699at2"/>
<dbReference type="Pfam" id="PF13621">
    <property type="entry name" value="Cupin_8"/>
    <property type="match status" value="1"/>
</dbReference>
<dbReference type="Gene3D" id="2.60.120.10">
    <property type="entry name" value="Jelly Rolls"/>
    <property type="match status" value="1"/>
</dbReference>
<keyword evidence="3" id="KW-1185">Reference proteome</keyword>
<dbReference type="PANTHER" id="PTHR12461">
    <property type="entry name" value="HYPOXIA-INDUCIBLE FACTOR 1 ALPHA INHIBITOR-RELATED"/>
    <property type="match status" value="1"/>
</dbReference>
<accession>A0A136A674</accession>
<feature type="domain" description="JmjC" evidence="1">
    <location>
        <begin position="115"/>
        <end position="279"/>
    </location>
</feature>
<dbReference type="EMBL" id="LSNE01000002">
    <property type="protein sequence ID" value="KXI30729.1"/>
    <property type="molecule type" value="Genomic_DNA"/>
</dbReference>
<dbReference type="SMART" id="SM00558">
    <property type="entry name" value="JmjC"/>
    <property type="match status" value="1"/>
</dbReference>
<dbReference type="PANTHER" id="PTHR12461:SF105">
    <property type="entry name" value="HYPOXIA-INDUCIBLE FACTOR 1-ALPHA INHIBITOR"/>
    <property type="match status" value="1"/>
</dbReference>
<dbReference type="Proteomes" id="UP000070299">
    <property type="component" value="Unassembled WGS sequence"/>
</dbReference>
<evidence type="ECO:0000259" key="1">
    <source>
        <dbReference type="PROSITE" id="PS51184"/>
    </source>
</evidence>
<reference evidence="3" key="1">
    <citation type="submission" date="2016-02" db="EMBL/GenBank/DDBJ databases">
        <authorList>
            <person name="Schultz-Johansen M."/>
            <person name="Glaring M.A."/>
            <person name="Bech P.K."/>
            <person name="Stougaard P."/>
        </authorList>
    </citation>
    <scope>NUCLEOTIDE SEQUENCE [LARGE SCALE GENOMIC DNA]</scope>
    <source>
        <strain evidence="3">S66</strain>
    </source>
</reference>
<dbReference type="RefSeq" id="WP_068371598.1">
    <property type="nucleotide sequence ID" value="NZ_LSNE01000002.1"/>
</dbReference>
<dbReference type="InterPro" id="IPR014710">
    <property type="entry name" value="RmlC-like_jellyroll"/>
</dbReference>
<gene>
    <name evidence="2" type="ORF">AX660_04730</name>
</gene>
<proteinExistence type="predicted"/>
<evidence type="ECO:0000313" key="3">
    <source>
        <dbReference type="Proteomes" id="UP000070299"/>
    </source>
</evidence>
<organism evidence="2 3">
    <name type="scientific">Paraglaciecola hydrolytica</name>
    <dbReference type="NCBI Taxonomy" id="1799789"/>
    <lineage>
        <taxon>Bacteria</taxon>
        <taxon>Pseudomonadati</taxon>
        <taxon>Pseudomonadota</taxon>
        <taxon>Gammaproteobacteria</taxon>
        <taxon>Alteromonadales</taxon>
        <taxon>Alteromonadaceae</taxon>
        <taxon>Paraglaciecola</taxon>
    </lineage>
</organism>
<dbReference type="PROSITE" id="PS51184">
    <property type="entry name" value="JMJC"/>
    <property type="match status" value="1"/>
</dbReference>
<comment type="caution">
    <text evidence="2">The sequence shown here is derived from an EMBL/GenBank/DDBJ whole genome shotgun (WGS) entry which is preliminary data.</text>
</comment>
<dbReference type="InterPro" id="IPR003347">
    <property type="entry name" value="JmjC_dom"/>
</dbReference>
<dbReference type="AlphaFoldDB" id="A0A136A674"/>
<dbReference type="InterPro" id="IPR041667">
    <property type="entry name" value="Cupin_8"/>
</dbReference>
<name>A0A136A674_9ALTE</name>
<dbReference type="STRING" id="1799789.AX660_04730"/>